<reference evidence="1 2" key="1">
    <citation type="journal article" date="2019" name="Sci. Rep.">
        <title>Orb-weaving spider Araneus ventricosus genome elucidates the spidroin gene catalogue.</title>
        <authorList>
            <person name="Kono N."/>
            <person name="Nakamura H."/>
            <person name="Ohtoshi R."/>
            <person name="Moran D.A.P."/>
            <person name="Shinohara A."/>
            <person name="Yoshida Y."/>
            <person name="Fujiwara M."/>
            <person name="Mori M."/>
            <person name="Tomita M."/>
            <person name="Arakawa K."/>
        </authorList>
    </citation>
    <scope>NUCLEOTIDE SEQUENCE [LARGE SCALE GENOMIC DNA]</scope>
</reference>
<evidence type="ECO:0008006" key="3">
    <source>
        <dbReference type="Google" id="ProtNLM"/>
    </source>
</evidence>
<evidence type="ECO:0000313" key="1">
    <source>
        <dbReference type="EMBL" id="GBM61411.1"/>
    </source>
</evidence>
<accession>A0A4Y2H8B7</accession>
<organism evidence="1 2">
    <name type="scientific">Araneus ventricosus</name>
    <name type="common">Orbweaver spider</name>
    <name type="synonym">Epeira ventricosa</name>
    <dbReference type="NCBI Taxonomy" id="182803"/>
    <lineage>
        <taxon>Eukaryota</taxon>
        <taxon>Metazoa</taxon>
        <taxon>Ecdysozoa</taxon>
        <taxon>Arthropoda</taxon>
        <taxon>Chelicerata</taxon>
        <taxon>Arachnida</taxon>
        <taxon>Araneae</taxon>
        <taxon>Araneomorphae</taxon>
        <taxon>Entelegynae</taxon>
        <taxon>Araneoidea</taxon>
        <taxon>Araneidae</taxon>
        <taxon>Araneus</taxon>
    </lineage>
</organism>
<dbReference type="SUPFAM" id="SSF56672">
    <property type="entry name" value="DNA/RNA polymerases"/>
    <property type="match status" value="1"/>
</dbReference>
<dbReference type="PANTHER" id="PTHR47331">
    <property type="entry name" value="PHD-TYPE DOMAIN-CONTAINING PROTEIN"/>
    <property type="match status" value="1"/>
</dbReference>
<dbReference type="GO" id="GO:0071897">
    <property type="term" value="P:DNA biosynthetic process"/>
    <property type="evidence" value="ECO:0007669"/>
    <property type="project" value="UniProtKB-ARBA"/>
</dbReference>
<evidence type="ECO:0000313" key="2">
    <source>
        <dbReference type="Proteomes" id="UP000499080"/>
    </source>
</evidence>
<name>A0A4Y2H8B7_ARAVE</name>
<dbReference type="Proteomes" id="UP000499080">
    <property type="component" value="Unassembled WGS sequence"/>
</dbReference>
<dbReference type="PANTHER" id="PTHR47331:SF1">
    <property type="entry name" value="GAG-LIKE PROTEIN"/>
    <property type="match status" value="1"/>
</dbReference>
<dbReference type="AlphaFoldDB" id="A0A4Y2H8B7"/>
<protein>
    <recommendedName>
        <fullName evidence="3">Reverse transcriptase domain-containing protein</fullName>
    </recommendedName>
</protein>
<sequence length="192" mass="22513">MGINDTGNISECDKNLIARFENNLKFKNGRYETKLFWDKNPNELHNNFEIAKRRFEKLCLRMKESNWLFNEYTTIVEDQLNLNIVEECFSNKEGNSFHMPHSAVVRTDMETTKVRMVFDASSTGKEYKSLNDCLTPGPPLKSRILDVLLRFREFEYPFCSDIQGAFLTIGIAEEDRDYLRFSGSQINRIRNL</sequence>
<dbReference type="OrthoDB" id="6435019at2759"/>
<dbReference type="InterPro" id="IPR043502">
    <property type="entry name" value="DNA/RNA_pol_sf"/>
</dbReference>
<dbReference type="EMBL" id="BGPR01001766">
    <property type="protein sequence ID" value="GBM61411.1"/>
    <property type="molecule type" value="Genomic_DNA"/>
</dbReference>
<gene>
    <name evidence="1" type="ORF">AVEN_70772_1</name>
</gene>
<comment type="caution">
    <text evidence="1">The sequence shown here is derived from an EMBL/GenBank/DDBJ whole genome shotgun (WGS) entry which is preliminary data.</text>
</comment>
<keyword evidence="2" id="KW-1185">Reference proteome</keyword>
<proteinExistence type="predicted"/>